<dbReference type="SUPFAM" id="SSF51658">
    <property type="entry name" value="Xylose isomerase-like"/>
    <property type="match status" value="1"/>
</dbReference>
<gene>
    <name evidence="2" type="ORF">FE782_13915</name>
</gene>
<evidence type="ECO:0000259" key="1">
    <source>
        <dbReference type="Pfam" id="PF01261"/>
    </source>
</evidence>
<dbReference type="Pfam" id="PF01261">
    <property type="entry name" value="AP_endonuc_2"/>
    <property type="match status" value="1"/>
</dbReference>
<organism evidence="2 3">
    <name type="scientific">Paenibacillus antri</name>
    <dbReference type="NCBI Taxonomy" id="2582848"/>
    <lineage>
        <taxon>Bacteria</taxon>
        <taxon>Bacillati</taxon>
        <taxon>Bacillota</taxon>
        <taxon>Bacilli</taxon>
        <taxon>Bacillales</taxon>
        <taxon>Paenibacillaceae</taxon>
        <taxon>Paenibacillus</taxon>
    </lineage>
</organism>
<keyword evidence="3" id="KW-1185">Reference proteome</keyword>
<dbReference type="OrthoDB" id="3185623at2"/>
<evidence type="ECO:0000313" key="2">
    <source>
        <dbReference type="EMBL" id="TLS51597.1"/>
    </source>
</evidence>
<dbReference type="PANTHER" id="PTHR12110">
    <property type="entry name" value="HYDROXYPYRUVATE ISOMERASE"/>
    <property type="match status" value="1"/>
</dbReference>
<protein>
    <submittedName>
        <fullName evidence="2">Sugar phosphate isomerase/epimerase</fullName>
    </submittedName>
</protein>
<comment type="caution">
    <text evidence="2">The sequence shown here is derived from an EMBL/GenBank/DDBJ whole genome shotgun (WGS) entry which is preliminary data.</text>
</comment>
<proteinExistence type="predicted"/>
<evidence type="ECO:0000313" key="3">
    <source>
        <dbReference type="Proteomes" id="UP000309676"/>
    </source>
</evidence>
<dbReference type="InterPro" id="IPR050312">
    <property type="entry name" value="IolE/XylAMocC-like"/>
</dbReference>
<accession>A0A5R9G5F3</accession>
<name>A0A5R9G5F3_9BACL</name>
<dbReference type="PANTHER" id="PTHR12110:SF53">
    <property type="entry name" value="BLR5974 PROTEIN"/>
    <property type="match status" value="1"/>
</dbReference>
<sequence>MKLALSMWSVHKYWYDGEWNVFDFLEFAATTKAEGVELLSIFWKDRETELPLAKERLKALGLRTACYAACNNFVSADAAEREAQLKEVTDAVDAAAYLGASVVRVFSGDLPKDDSIAFEQGLEYVVEGLRRSSRYAESRGIVLCLENHGLFAGKSGQVRRVIREVGSPALKSAFDTGNFLLVDQQPSEALEELIAEVKHVHVKDFALVGPDVSECVLPSLEGKRYQGKIAGQGEVDLEGLLTRLQRFGYDGWYTVEFEGVEEQRLGSMRALAYVRDILHSIEVNN</sequence>
<dbReference type="InterPro" id="IPR013022">
    <property type="entry name" value="Xyl_isomerase-like_TIM-brl"/>
</dbReference>
<reference evidence="2 3" key="1">
    <citation type="submission" date="2019-05" db="EMBL/GenBank/DDBJ databases">
        <authorList>
            <person name="Narsing Rao M.P."/>
            <person name="Li W.J."/>
        </authorList>
    </citation>
    <scope>NUCLEOTIDE SEQUENCE [LARGE SCALE GENOMIC DNA]</scope>
    <source>
        <strain evidence="2 3">SYSU_K30003</strain>
    </source>
</reference>
<dbReference type="EMBL" id="VCIW01000008">
    <property type="protein sequence ID" value="TLS51597.1"/>
    <property type="molecule type" value="Genomic_DNA"/>
</dbReference>
<dbReference type="Gene3D" id="3.20.20.150">
    <property type="entry name" value="Divalent-metal-dependent TIM barrel enzymes"/>
    <property type="match status" value="1"/>
</dbReference>
<keyword evidence="2" id="KW-0413">Isomerase</keyword>
<feature type="domain" description="Xylose isomerase-like TIM barrel" evidence="1">
    <location>
        <begin position="26"/>
        <end position="270"/>
    </location>
</feature>
<dbReference type="InterPro" id="IPR036237">
    <property type="entry name" value="Xyl_isomerase-like_sf"/>
</dbReference>
<dbReference type="GO" id="GO:0016853">
    <property type="term" value="F:isomerase activity"/>
    <property type="evidence" value="ECO:0007669"/>
    <property type="project" value="UniProtKB-KW"/>
</dbReference>
<dbReference type="AlphaFoldDB" id="A0A5R9G5F3"/>
<dbReference type="RefSeq" id="WP_138194792.1">
    <property type="nucleotide sequence ID" value="NZ_VCIW01000008.1"/>
</dbReference>
<dbReference type="Proteomes" id="UP000309676">
    <property type="component" value="Unassembled WGS sequence"/>
</dbReference>